<name>A0A2H9UI33_9GAMM</name>
<dbReference type="RefSeq" id="WP_100358211.1">
    <property type="nucleotide sequence ID" value="NZ_PGOZ01000031.1"/>
</dbReference>
<evidence type="ECO:0000313" key="1">
    <source>
        <dbReference type="EMBL" id="PJI31318.1"/>
    </source>
</evidence>
<gene>
    <name evidence="1" type="ORF">CU320_14785</name>
</gene>
<dbReference type="EMBL" id="PGOZ01000031">
    <property type="protein sequence ID" value="PJI31318.1"/>
    <property type="molecule type" value="Genomic_DNA"/>
</dbReference>
<dbReference type="Proteomes" id="UP000242351">
    <property type="component" value="Unassembled WGS sequence"/>
</dbReference>
<evidence type="ECO:0000313" key="2">
    <source>
        <dbReference type="Proteomes" id="UP000242351"/>
    </source>
</evidence>
<reference evidence="1 2" key="1">
    <citation type="submission" date="2017-11" db="EMBL/GenBank/DDBJ databases">
        <authorList>
            <person name="Han C.G."/>
        </authorList>
    </citation>
    <scope>NUCLEOTIDE SEQUENCE [LARGE SCALE GENOMIC DNA]</scope>
    <source>
        <strain evidence="1 2">ANC 5347</strain>
    </source>
</reference>
<sequence length="93" mass="11138">MKFYRFRSLDNLLGKYKELENQEIYFASPSEQNDPMEGYHEIYFQGDAIVWTNFFKNYLILLDQVFREILLKKQGDVYQVPEHLGLFGFVAQT</sequence>
<comment type="caution">
    <text evidence="1">The sequence shown here is derived from an EMBL/GenBank/DDBJ whole genome shotgun (WGS) entry which is preliminary data.</text>
</comment>
<reference evidence="1 2" key="2">
    <citation type="submission" date="2017-12" db="EMBL/GenBank/DDBJ databases">
        <title>Revising the taxonomy of the Acinetobacter lwoffii group: the description of Acinetobacter pseudolwoffii sp. nov. and emended description of Acinetobacter lwoffii.</title>
        <authorList>
            <person name="Nemec A."/>
        </authorList>
    </citation>
    <scope>NUCLEOTIDE SEQUENCE [LARGE SCALE GENOMIC DNA]</scope>
    <source>
        <strain evidence="1 2">ANC 5347</strain>
    </source>
</reference>
<proteinExistence type="predicted"/>
<accession>A0A2H9UI33</accession>
<dbReference type="AlphaFoldDB" id="A0A2H9UI33"/>
<organism evidence="1 2">
    <name type="scientific">Acinetobacter pseudolwoffii</name>
    <dbReference type="NCBI Taxonomy" id="2053287"/>
    <lineage>
        <taxon>Bacteria</taxon>
        <taxon>Pseudomonadati</taxon>
        <taxon>Pseudomonadota</taxon>
        <taxon>Gammaproteobacteria</taxon>
        <taxon>Moraxellales</taxon>
        <taxon>Moraxellaceae</taxon>
        <taxon>Acinetobacter</taxon>
    </lineage>
</organism>
<protein>
    <submittedName>
        <fullName evidence="1">Uncharacterized protein</fullName>
    </submittedName>
</protein>